<dbReference type="AlphaFoldDB" id="A0AAV9CDV1"/>
<reference evidence="2" key="2">
    <citation type="submission" date="2023-06" db="EMBL/GenBank/DDBJ databases">
        <authorList>
            <person name="Ma L."/>
            <person name="Liu K.-W."/>
            <person name="Li Z."/>
            <person name="Hsiao Y.-Y."/>
            <person name="Qi Y."/>
            <person name="Fu T."/>
            <person name="Tang G."/>
            <person name="Zhang D."/>
            <person name="Sun W.-H."/>
            <person name="Liu D.-K."/>
            <person name="Li Y."/>
            <person name="Chen G.-Z."/>
            <person name="Liu X.-D."/>
            <person name="Liao X.-Y."/>
            <person name="Jiang Y.-T."/>
            <person name="Yu X."/>
            <person name="Hao Y."/>
            <person name="Huang J."/>
            <person name="Zhao X.-W."/>
            <person name="Ke S."/>
            <person name="Chen Y.-Y."/>
            <person name="Wu W.-L."/>
            <person name="Hsu J.-L."/>
            <person name="Lin Y.-F."/>
            <person name="Huang M.-D."/>
            <person name="Li C.-Y."/>
            <person name="Huang L."/>
            <person name="Wang Z.-W."/>
            <person name="Zhao X."/>
            <person name="Zhong W.-Y."/>
            <person name="Peng D.-H."/>
            <person name="Ahmad S."/>
            <person name="Lan S."/>
            <person name="Zhang J.-S."/>
            <person name="Tsai W.-C."/>
            <person name="Van De Peer Y."/>
            <person name="Liu Z.-J."/>
        </authorList>
    </citation>
    <scope>NUCLEOTIDE SEQUENCE</scope>
    <source>
        <strain evidence="2">CP</strain>
        <tissue evidence="2">Leaves</tissue>
    </source>
</reference>
<dbReference type="InterPro" id="IPR040256">
    <property type="entry name" value="At4g02000-like"/>
</dbReference>
<reference evidence="2" key="1">
    <citation type="journal article" date="2023" name="Nat. Commun.">
        <title>Diploid and tetraploid genomes of Acorus and the evolution of monocots.</title>
        <authorList>
            <person name="Ma L."/>
            <person name="Liu K.W."/>
            <person name="Li Z."/>
            <person name="Hsiao Y.Y."/>
            <person name="Qi Y."/>
            <person name="Fu T."/>
            <person name="Tang G.D."/>
            <person name="Zhang D."/>
            <person name="Sun W.H."/>
            <person name="Liu D.K."/>
            <person name="Li Y."/>
            <person name="Chen G.Z."/>
            <person name="Liu X.D."/>
            <person name="Liao X.Y."/>
            <person name="Jiang Y.T."/>
            <person name="Yu X."/>
            <person name="Hao Y."/>
            <person name="Huang J."/>
            <person name="Zhao X.W."/>
            <person name="Ke S."/>
            <person name="Chen Y.Y."/>
            <person name="Wu W.L."/>
            <person name="Hsu J.L."/>
            <person name="Lin Y.F."/>
            <person name="Huang M.D."/>
            <person name="Li C.Y."/>
            <person name="Huang L."/>
            <person name="Wang Z.W."/>
            <person name="Zhao X."/>
            <person name="Zhong W.Y."/>
            <person name="Peng D.H."/>
            <person name="Ahmad S."/>
            <person name="Lan S."/>
            <person name="Zhang J.S."/>
            <person name="Tsai W.C."/>
            <person name="Van de Peer Y."/>
            <person name="Liu Z.J."/>
        </authorList>
    </citation>
    <scope>NUCLEOTIDE SEQUENCE</scope>
    <source>
        <strain evidence="2">CP</strain>
    </source>
</reference>
<comment type="caution">
    <text evidence="2">The sequence shown here is derived from an EMBL/GenBank/DDBJ whole genome shotgun (WGS) entry which is preliminary data.</text>
</comment>
<dbReference type="EMBL" id="JAUJYO010000019">
    <property type="protein sequence ID" value="KAK1287320.1"/>
    <property type="molecule type" value="Genomic_DNA"/>
</dbReference>
<protein>
    <recommendedName>
        <fullName evidence="4">DUF4283 domain-containing protein</fullName>
    </recommendedName>
</protein>
<name>A0AAV9CDV1_ACOCL</name>
<feature type="region of interest" description="Disordered" evidence="1">
    <location>
        <begin position="1"/>
        <end position="24"/>
    </location>
</feature>
<evidence type="ECO:0000256" key="1">
    <source>
        <dbReference type="SAM" id="MobiDB-lite"/>
    </source>
</evidence>
<dbReference type="PANTHER" id="PTHR31286">
    <property type="entry name" value="GLYCINE-RICH CELL WALL STRUCTURAL PROTEIN 1.8-LIKE"/>
    <property type="match status" value="1"/>
</dbReference>
<organism evidence="2 3">
    <name type="scientific">Acorus calamus</name>
    <name type="common">Sweet flag</name>
    <dbReference type="NCBI Taxonomy" id="4465"/>
    <lineage>
        <taxon>Eukaryota</taxon>
        <taxon>Viridiplantae</taxon>
        <taxon>Streptophyta</taxon>
        <taxon>Embryophyta</taxon>
        <taxon>Tracheophyta</taxon>
        <taxon>Spermatophyta</taxon>
        <taxon>Magnoliopsida</taxon>
        <taxon>Liliopsida</taxon>
        <taxon>Acoraceae</taxon>
        <taxon>Acorus</taxon>
    </lineage>
</organism>
<sequence>MDTVPAAGGLRPCRPRRRLRTSGGPFPCPPPVPLTLQSLYCPSLLFTSPLALPPYSHLPCSSTPYLAFGFAPLPMSQSSPSLLAPAPVAILEEDKVAEAEAAWGRILVGTCLGRIASLIGIPLYLDSPALKTCTAYARVCVEVEAGTELPDEVFVEVRNGDREAIRIMYDWKPQACSHCQTFGHDDMLCCKKPRSFIATPKYLNSKDLNSKGTAEKDFASLPASKSLSERSHLDSLGLFYETPAKEDYLLLLRREEDLLRQKSRQTWLQNGDRNSKFFYASLKAKAATNTIRNVKLSDGSISFDP</sequence>
<keyword evidence="3" id="KW-1185">Reference proteome</keyword>
<accession>A0AAV9CDV1</accession>
<proteinExistence type="predicted"/>
<gene>
    <name evidence="2" type="ORF">QJS10_CPB19g00461</name>
</gene>
<evidence type="ECO:0000313" key="3">
    <source>
        <dbReference type="Proteomes" id="UP001180020"/>
    </source>
</evidence>
<feature type="compositionally biased region" description="Low complexity" evidence="1">
    <location>
        <begin position="1"/>
        <end position="12"/>
    </location>
</feature>
<evidence type="ECO:0000313" key="2">
    <source>
        <dbReference type="EMBL" id="KAK1287320.1"/>
    </source>
</evidence>
<dbReference type="PANTHER" id="PTHR31286:SF180">
    <property type="entry name" value="OS10G0362600 PROTEIN"/>
    <property type="match status" value="1"/>
</dbReference>
<evidence type="ECO:0008006" key="4">
    <source>
        <dbReference type="Google" id="ProtNLM"/>
    </source>
</evidence>
<dbReference type="Proteomes" id="UP001180020">
    <property type="component" value="Unassembled WGS sequence"/>
</dbReference>